<accession>A0A6M3JG28</accession>
<dbReference type="AlphaFoldDB" id="A0A6M3JG28"/>
<gene>
    <name evidence="1" type="ORF">MM415A05590_0005</name>
    <name evidence="2" type="ORF">MM415B05825_0005</name>
</gene>
<evidence type="ECO:0000313" key="1">
    <source>
        <dbReference type="EMBL" id="QJA68853.1"/>
    </source>
</evidence>
<evidence type="ECO:0000313" key="2">
    <source>
        <dbReference type="EMBL" id="QJA97948.1"/>
    </source>
</evidence>
<proteinExistence type="predicted"/>
<sequence>MKYEDGQVLELLVIKTEAGYTSRDPANPYTQYTVLGHDQKGREHTVTYFYHTDDKVFVKPDNHYLGTMKKSKKGYFNWNNIDRIEGFGGEIVMPTPFDDKPPDPAMERDAYYMAFGDIHTAAPIVAAMLTNTGSFDSKYVKEGLREIALVCREAREELTKMYLKEKQNG</sequence>
<dbReference type="EMBL" id="MT141655">
    <property type="protein sequence ID" value="QJA68853.1"/>
    <property type="molecule type" value="Genomic_DNA"/>
</dbReference>
<organism evidence="1">
    <name type="scientific">viral metagenome</name>
    <dbReference type="NCBI Taxonomy" id="1070528"/>
    <lineage>
        <taxon>unclassified sequences</taxon>
        <taxon>metagenomes</taxon>
        <taxon>organismal metagenomes</taxon>
    </lineage>
</organism>
<dbReference type="EMBL" id="MT143539">
    <property type="protein sequence ID" value="QJA97948.1"/>
    <property type="molecule type" value="Genomic_DNA"/>
</dbReference>
<reference evidence="1" key="1">
    <citation type="submission" date="2020-03" db="EMBL/GenBank/DDBJ databases">
        <title>The deep terrestrial virosphere.</title>
        <authorList>
            <person name="Holmfeldt K."/>
            <person name="Nilsson E."/>
            <person name="Simone D."/>
            <person name="Lopez-Fernandez M."/>
            <person name="Wu X."/>
            <person name="de Brujin I."/>
            <person name="Lundin D."/>
            <person name="Andersson A."/>
            <person name="Bertilsson S."/>
            <person name="Dopson M."/>
        </authorList>
    </citation>
    <scope>NUCLEOTIDE SEQUENCE</scope>
    <source>
        <strain evidence="1">MM415A05590</strain>
        <strain evidence="2">MM415B05825</strain>
    </source>
</reference>
<protein>
    <submittedName>
        <fullName evidence="1">Uncharacterized protein</fullName>
    </submittedName>
</protein>
<name>A0A6M3JG28_9ZZZZ</name>